<dbReference type="EMBL" id="CBXI010000040">
    <property type="protein sequence ID" value="CDL92193.1"/>
    <property type="molecule type" value="Genomic_DNA"/>
</dbReference>
<dbReference type="Proteomes" id="UP000019482">
    <property type="component" value="Unassembled WGS sequence"/>
</dbReference>
<evidence type="ECO:0000256" key="1">
    <source>
        <dbReference type="SAM" id="MobiDB-lite"/>
    </source>
</evidence>
<comment type="caution">
    <text evidence="2">The sequence shown here is derived from an EMBL/GenBank/DDBJ whole genome shotgun (WGS) entry which is preliminary data.</text>
</comment>
<gene>
    <name evidence="2" type="ORF">CTDIVETGP_2263</name>
</gene>
<evidence type="ECO:0000313" key="2">
    <source>
        <dbReference type="EMBL" id="CDL92193.1"/>
    </source>
</evidence>
<dbReference type="AlphaFoldDB" id="W6N6B8"/>
<dbReference type="RefSeq" id="WP_017895833.1">
    <property type="nucleotide sequence ID" value="NZ_CBXI010000040.1"/>
</dbReference>
<feature type="compositionally biased region" description="Polar residues" evidence="1">
    <location>
        <begin position="28"/>
        <end position="52"/>
    </location>
</feature>
<reference evidence="2 3" key="1">
    <citation type="journal article" date="2015" name="Genome Announc.">
        <title>Draft Genome Sequence of Clostridium tyrobutyricum Strain DIVETGP, Isolated from Cow's Milk for Grana Padano Production.</title>
        <authorList>
            <person name="Soggiu A."/>
            <person name="Piras C."/>
            <person name="Gaiarsa S."/>
            <person name="Sassera D."/>
            <person name="Roncada P."/>
            <person name="Bendixen E."/>
            <person name="Brasca M."/>
            <person name="Bonizzi L."/>
        </authorList>
    </citation>
    <scope>NUCLEOTIDE SEQUENCE [LARGE SCALE GENOMIC DNA]</scope>
    <source>
        <strain evidence="2 3">DIVETGP</strain>
    </source>
</reference>
<feature type="region of interest" description="Disordered" evidence="1">
    <location>
        <begin position="1"/>
        <end position="52"/>
    </location>
</feature>
<name>W6N6B8_CLOTY</name>
<dbReference type="GeneID" id="56700206"/>
<sequence>MKHKINHNNIKKEDGKFKKKHINHDPQAESSRTESNSTTDRSYTSYKNYNME</sequence>
<keyword evidence="3" id="KW-1185">Reference proteome</keyword>
<organism evidence="2 3">
    <name type="scientific">Clostridium tyrobutyricum DIVETGP</name>
    <dbReference type="NCBI Taxonomy" id="1408889"/>
    <lineage>
        <taxon>Bacteria</taxon>
        <taxon>Bacillati</taxon>
        <taxon>Bacillota</taxon>
        <taxon>Clostridia</taxon>
        <taxon>Eubacteriales</taxon>
        <taxon>Clostridiaceae</taxon>
        <taxon>Clostridium</taxon>
    </lineage>
</organism>
<accession>W6N6B8</accession>
<protein>
    <submittedName>
        <fullName evidence="2">Uncharacterized protein</fullName>
    </submittedName>
</protein>
<evidence type="ECO:0000313" key="3">
    <source>
        <dbReference type="Proteomes" id="UP000019482"/>
    </source>
</evidence>
<dbReference type="NCBIfam" id="NF040908">
    <property type="entry name" value="CPC_1213_fam"/>
    <property type="match status" value="1"/>
</dbReference>
<dbReference type="InterPro" id="IPR053788">
    <property type="entry name" value="CPC_1213-like"/>
</dbReference>
<proteinExistence type="predicted"/>